<comment type="caution">
    <text evidence="1">The sequence shown here is derived from an EMBL/GenBank/DDBJ whole genome shotgun (WGS) entry which is preliminary data.</text>
</comment>
<gene>
    <name evidence="1" type="ORF">GUJ93_ZPchr0002g24771</name>
</gene>
<dbReference type="AlphaFoldDB" id="A0A8J5RQV9"/>
<dbReference type="Proteomes" id="UP000729402">
    <property type="component" value="Unassembled WGS sequence"/>
</dbReference>
<reference evidence="1" key="1">
    <citation type="journal article" date="2021" name="bioRxiv">
        <title>Whole Genome Assembly and Annotation of Northern Wild Rice, Zizania palustris L., Supports a Whole Genome Duplication in the Zizania Genus.</title>
        <authorList>
            <person name="Haas M."/>
            <person name="Kono T."/>
            <person name="Macchietto M."/>
            <person name="Millas R."/>
            <person name="McGilp L."/>
            <person name="Shao M."/>
            <person name="Duquette J."/>
            <person name="Hirsch C.N."/>
            <person name="Kimball J."/>
        </authorList>
    </citation>
    <scope>NUCLEOTIDE SEQUENCE</scope>
    <source>
        <tissue evidence="1">Fresh leaf tissue</tissue>
    </source>
</reference>
<reference evidence="1" key="2">
    <citation type="submission" date="2021-02" db="EMBL/GenBank/DDBJ databases">
        <authorList>
            <person name="Kimball J.A."/>
            <person name="Haas M.W."/>
            <person name="Macchietto M."/>
            <person name="Kono T."/>
            <person name="Duquette J."/>
            <person name="Shao M."/>
        </authorList>
    </citation>
    <scope>NUCLEOTIDE SEQUENCE</scope>
    <source>
        <tissue evidence="1">Fresh leaf tissue</tissue>
    </source>
</reference>
<organism evidence="1 2">
    <name type="scientific">Zizania palustris</name>
    <name type="common">Northern wild rice</name>
    <dbReference type="NCBI Taxonomy" id="103762"/>
    <lineage>
        <taxon>Eukaryota</taxon>
        <taxon>Viridiplantae</taxon>
        <taxon>Streptophyta</taxon>
        <taxon>Embryophyta</taxon>
        <taxon>Tracheophyta</taxon>
        <taxon>Spermatophyta</taxon>
        <taxon>Magnoliopsida</taxon>
        <taxon>Liliopsida</taxon>
        <taxon>Poales</taxon>
        <taxon>Poaceae</taxon>
        <taxon>BOP clade</taxon>
        <taxon>Oryzoideae</taxon>
        <taxon>Oryzeae</taxon>
        <taxon>Zizaniinae</taxon>
        <taxon>Zizania</taxon>
    </lineage>
</organism>
<proteinExistence type="predicted"/>
<evidence type="ECO:0000313" key="1">
    <source>
        <dbReference type="EMBL" id="KAG8058871.1"/>
    </source>
</evidence>
<name>A0A8J5RQV9_ZIZPA</name>
<keyword evidence="2" id="KW-1185">Reference proteome</keyword>
<sequence length="110" mass="11726">MLCHGFRRVHDEHRRSACEQGCCPAGGAEEKGKSYRQGKAKPFFQLVLLLGFPQLELDDDGHAIQSVVCRAVSLSLVVFAAAIAHSSPFTPLLLGSGGGASNPKDFLFVG</sequence>
<evidence type="ECO:0000313" key="2">
    <source>
        <dbReference type="Proteomes" id="UP000729402"/>
    </source>
</evidence>
<dbReference type="OrthoDB" id="583465at2759"/>
<accession>A0A8J5RQV9</accession>
<dbReference type="EMBL" id="JAAALK010000287">
    <property type="protein sequence ID" value="KAG8058871.1"/>
    <property type="molecule type" value="Genomic_DNA"/>
</dbReference>
<protein>
    <submittedName>
        <fullName evidence="1">Uncharacterized protein</fullName>
    </submittedName>
</protein>